<dbReference type="AlphaFoldDB" id="A0AAD5Y322"/>
<sequence length="131" mass="14545">MAKKQRSYTFPIIGLIALLALYFMVSSPKQTKIEDKPQWTKKIIKQGDGKTFPVLGDVIVADYTGKLENGNIFDSSKAEGRSPIKGTIGVGRFIRGWDEEYGYGKKGFGKVIPPNSTLIFDVELLEINPAF</sequence>
<reference evidence="9" key="1">
    <citation type="submission" date="2020-05" db="EMBL/GenBank/DDBJ databases">
        <title>Phylogenomic resolution of chytrid fungi.</title>
        <authorList>
            <person name="Stajich J.E."/>
            <person name="Amses K."/>
            <person name="Simmons R."/>
            <person name="Seto K."/>
            <person name="Myers J."/>
            <person name="Bonds A."/>
            <person name="Quandt C.A."/>
            <person name="Barry K."/>
            <person name="Liu P."/>
            <person name="Grigoriev I."/>
            <person name="Longcore J.E."/>
            <person name="James T.Y."/>
        </authorList>
    </citation>
    <scope>NUCLEOTIDE SEQUENCE</scope>
    <source>
        <strain evidence="9">PLAUS21</strain>
    </source>
</reference>
<keyword evidence="7" id="KW-1133">Transmembrane helix</keyword>
<gene>
    <name evidence="9" type="primary">FPR1</name>
    <name evidence="9" type="ORF">HK103_001419</name>
</gene>
<keyword evidence="10" id="KW-1185">Reference proteome</keyword>
<dbReference type="EC" id="5.2.1.8" evidence="2 6"/>
<evidence type="ECO:0000256" key="3">
    <source>
        <dbReference type="ARBA" id="ARBA00023110"/>
    </source>
</evidence>
<dbReference type="Pfam" id="PF00254">
    <property type="entry name" value="FKBP_C"/>
    <property type="match status" value="2"/>
</dbReference>
<evidence type="ECO:0000259" key="8">
    <source>
        <dbReference type="PROSITE" id="PS50059"/>
    </source>
</evidence>
<evidence type="ECO:0000256" key="7">
    <source>
        <dbReference type="SAM" id="Phobius"/>
    </source>
</evidence>
<evidence type="ECO:0000256" key="4">
    <source>
        <dbReference type="ARBA" id="ARBA00023235"/>
    </source>
</evidence>
<comment type="caution">
    <text evidence="9">The sequence shown here is derived from an EMBL/GenBank/DDBJ whole genome shotgun (WGS) entry which is preliminary data.</text>
</comment>
<dbReference type="EMBL" id="JADGKB010000138">
    <property type="protein sequence ID" value="KAJ3252518.1"/>
    <property type="molecule type" value="Genomic_DNA"/>
</dbReference>
<dbReference type="GO" id="GO:0003755">
    <property type="term" value="F:peptidyl-prolyl cis-trans isomerase activity"/>
    <property type="evidence" value="ECO:0007669"/>
    <property type="project" value="UniProtKB-KW"/>
</dbReference>
<evidence type="ECO:0000256" key="2">
    <source>
        <dbReference type="ARBA" id="ARBA00013194"/>
    </source>
</evidence>
<feature type="domain" description="PPIase FKBP-type" evidence="8">
    <location>
        <begin position="56"/>
        <end position="128"/>
    </location>
</feature>
<dbReference type="Gene3D" id="3.10.50.40">
    <property type="match status" value="2"/>
</dbReference>
<dbReference type="PANTHER" id="PTHR10516">
    <property type="entry name" value="PEPTIDYL-PROLYL CIS-TRANS ISOMERASE"/>
    <property type="match status" value="1"/>
</dbReference>
<dbReference type="PROSITE" id="PS50059">
    <property type="entry name" value="FKBP_PPIASE"/>
    <property type="match status" value="1"/>
</dbReference>
<keyword evidence="4 6" id="KW-0413">Isomerase</keyword>
<evidence type="ECO:0000256" key="1">
    <source>
        <dbReference type="ARBA" id="ARBA00000971"/>
    </source>
</evidence>
<name>A0AAD5Y322_9FUNG</name>
<dbReference type="InterPro" id="IPR046357">
    <property type="entry name" value="PPIase_dom_sf"/>
</dbReference>
<dbReference type="PANTHER" id="PTHR10516:SF443">
    <property type="entry name" value="FK506-BINDING PROTEIN 59-RELATED"/>
    <property type="match status" value="1"/>
</dbReference>
<dbReference type="SUPFAM" id="SSF54534">
    <property type="entry name" value="FKBP-like"/>
    <property type="match status" value="1"/>
</dbReference>
<dbReference type="InterPro" id="IPR001179">
    <property type="entry name" value="PPIase_FKBP_dom"/>
</dbReference>
<evidence type="ECO:0000256" key="6">
    <source>
        <dbReference type="PROSITE-ProRule" id="PRU00277"/>
    </source>
</evidence>
<comment type="similarity">
    <text evidence="5">Belongs to the FKBP-type PPIase family. FKBP1 subfamily.</text>
</comment>
<evidence type="ECO:0000256" key="5">
    <source>
        <dbReference type="ARBA" id="ARBA00038106"/>
    </source>
</evidence>
<feature type="transmembrane region" description="Helical" evidence="7">
    <location>
        <begin position="7"/>
        <end position="25"/>
    </location>
</feature>
<keyword evidence="7" id="KW-0472">Membrane</keyword>
<keyword evidence="7" id="KW-0812">Transmembrane</keyword>
<accession>A0AAD5Y322</accession>
<proteinExistence type="inferred from homology"/>
<organism evidence="9 10">
    <name type="scientific">Boothiomyces macroporosus</name>
    <dbReference type="NCBI Taxonomy" id="261099"/>
    <lineage>
        <taxon>Eukaryota</taxon>
        <taxon>Fungi</taxon>
        <taxon>Fungi incertae sedis</taxon>
        <taxon>Chytridiomycota</taxon>
        <taxon>Chytridiomycota incertae sedis</taxon>
        <taxon>Chytridiomycetes</taxon>
        <taxon>Rhizophydiales</taxon>
        <taxon>Terramycetaceae</taxon>
        <taxon>Boothiomyces</taxon>
    </lineage>
</organism>
<evidence type="ECO:0000313" key="9">
    <source>
        <dbReference type="EMBL" id="KAJ3252518.1"/>
    </source>
</evidence>
<protein>
    <recommendedName>
        <fullName evidence="2 6">peptidylprolyl isomerase</fullName>
        <ecNumber evidence="2 6">5.2.1.8</ecNumber>
    </recommendedName>
</protein>
<comment type="catalytic activity">
    <reaction evidence="1 6">
        <text>[protein]-peptidylproline (omega=180) = [protein]-peptidylproline (omega=0)</text>
        <dbReference type="Rhea" id="RHEA:16237"/>
        <dbReference type="Rhea" id="RHEA-COMP:10747"/>
        <dbReference type="Rhea" id="RHEA-COMP:10748"/>
        <dbReference type="ChEBI" id="CHEBI:83833"/>
        <dbReference type="ChEBI" id="CHEBI:83834"/>
        <dbReference type="EC" id="5.2.1.8"/>
    </reaction>
</comment>
<dbReference type="GO" id="GO:0005737">
    <property type="term" value="C:cytoplasm"/>
    <property type="evidence" value="ECO:0007669"/>
    <property type="project" value="TreeGrafter"/>
</dbReference>
<evidence type="ECO:0000313" key="10">
    <source>
        <dbReference type="Proteomes" id="UP001210925"/>
    </source>
</evidence>
<keyword evidence="3 6" id="KW-0697">Rotamase</keyword>
<dbReference type="Proteomes" id="UP001210925">
    <property type="component" value="Unassembled WGS sequence"/>
</dbReference>
<dbReference type="InterPro" id="IPR050689">
    <property type="entry name" value="FKBP-type_PPIase"/>
</dbReference>